<organism evidence="2">
    <name type="scientific">marine metagenome</name>
    <dbReference type="NCBI Taxonomy" id="408172"/>
    <lineage>
        <taxon>unclassified sequences</taxon>
        <taxon>metagenomes</taxon>
        <taxon>ecological metagenomes</taxon>
    </lineage>
</organism>
<dbReference type="Gene3D" id="1.10.1330.10">
    <property type="entry name" value="Dockerin domain"/>
    <property type="match status" value="1"/>
</dbReference>
<dbReference type="InterPro" id="IPR045690">
    <property type="entry name" value="DUF6055"/>
</dbReference>
<name>A0A382C362_9ZZZZ</name>
<accession>A0A382C362</accession>
<evidence type="ECO:0000259" key="1">
    <source>
        <dbReference type="PROSITE" id="PS51766"/>
    </source>
</evidence>
<dbReference type="InterPro" id="IPR036439">
    <property type="entry name" value="Dockerin_dom_sf"/>
</dbReference>
<protein>
    <recommendedName>
        <fullName evidence="1">Dockerin domain-containing protein</fullName>
    </recommendedName>
</protein>
<dbReference type="CDD" id="cd14256">
    <property type="entry name" value="Dockerin_I"/>
    <property type="match status" value="1"/>
</dbReference>
<dbReference type="Pfam" id="PF19527">
    <property type="entry name" value="DUF6055"/>
    <property type="match status" value="1"/>
</dbReference>
<evidence type="ECO:0000313" key="2">
    <source>
        <dbReference type="EMBL" id="SVB20324.1"/>
    </source>
</evidence>
<dbReference type="GO" id="GO:0000272">
    <property type="term" value="P:polysaccharide catabolic process"/>
    <property type="evidence" value="ECO:0007669"/>
    <property type="project" value="InterPro"/>
</dbReference>
<sequence>MRVLISILLFNQLIFSANILSNCIVAPDTRTFERFQFTFPEQIESEHFIVHFTTSNADSQFVNEQWLNLQCNFGYAQSVIELAEYALAIFMEADWEMMPPDCDEGITDEESPNHCNNFGGNALYDIYLANDAVGLVAPENPYPVEPYIGGFTSFMQVTPLGNDHTFVPDWSVHVIAHELHHAIQIRYGTSVSGEPGNYAYNGWLYEQTSTYMENVIFPASYHFLVMMGNCNITSPLTYPEISIDSSVDIYQYRSALWQKFLVEAYGDSTINRLIWEGFGLETATGNPVNMFPIYESALQTVTDGVTTLGDAYEDYALWRYFTGSRSRPGEFFMQAASYCTANLLAIEETSTTFPSEKGGARLVKLLPYETNLVLASSAYDNLLVQHISFSEEDEILMSSIEVNGEESFFQLNNPAGDNHALLITSEYTAEPGEEIEFTLSNTVPFIEGDITGDSMVNVQDVIVQINIILHQIDPTEYQWLAADLDENNVVDVLDVILLVNIILS</sequence>
<feature type="domain" description="Dockerin" evidence="1">
    <location>
        <begin position="443"/>
        <end position="504"/>
    </location>
</feature>
<dbReference type="InterPro" id="IPR002105">
    <property type="entry name" value="Dockerin_1_rpt"/>
</dbReference>
<proteinExistence type="predicted"/>
<dbReference type="EMBL" id="UINC01032522">
    <property type="protein sequence ID" value="SVB20324.1"/>
    <property type="molecule type" value="Genomic_DNA"/>
</dbReference>
<dbReference type="InterPro" id="IPR016134">
    <property type="entry name" value="Dockerin_dom"/>
</dbReference>
<gene>
    <name evidence="2" type="ORF">METZ01_LOCUS173178</name>
</gene>
<dbReference type="AlphaFoldDB" id="A0A382C362"/>
<dbReference type="PROSITE" id="PS51766">
    <property type="entry name" value="DOCKERIN"/>
    <property type="match status" value="1"/>
</dbReference>
<dbReference type="GO" id="GO:0004553">
    <property type="term" value="F:hydrolase activity, hydrolyzing O-glycosyl compounds"/>
    <property type="evidence" value="ECO:0007669"/>
    <property type="project" value="InterPro"/>
</dbReference>
<reference evidence="2" key="1">
    <citation type="submission" date="2018-05" db="EMBL/GenBank/DDBJ databases">
        <authorList>
            <person name="Lanie J.A."/>
            <person name="Ng W.-L."/>
            <person name="Kazmierczak K.M."/>
            <person name="Andrzejewski T.M."/>
            <person name="Davidsen T.M."/>
            <person name="Wayne K.J."/>
            <person name="Tettelin H."/>
            <person name="Glass J.I."/>
            <person name="Rusch D."/>
            <person name="Podicherti R."/>
            <person name="Tsui H.-C.T."/>
            <person name="Winkler M.E."/>
        </authorList>
    </citation>
    <scope>NUCLEOTIDE SEQUENCE</scope>
</reference>
<dbReference type="SUPFAM" id="SSF63446">
    <property type="entry name" value="Type I dockerin domain"/>
    <property type="match status" value="1"/>
</dbReference>
<dbReference type="Pfam" id="PF00404">
    <property type="entry name" value="Dockerin_1"/>
    <property type="match status" value="1"/>
</dbReference>